<dbReference type="EMBL" id="FNTS01000002">
    <property type="protein sequence ID" value="SED52555.1"/>
    <property type="molecule type" value="Genomic_DNA"/>
</dbReference>
<dbReference type="AlphaFoldDB" id="A0A1S2UR40"/>
<evidence type="ECO:0000313" key="4">
    <source>
        <dbReference type="Proteomes" id="UP000182179"/>
    </source>
</evidence>
<reference evidence="1 3" key="1">
    <citation type="submission" date="2016-08" db="EMBL/GenBank/DDBJ databases">
        <title>Draft genome sequence of Pseudomonas costantinii LMG 22119, type strain isolated from cultivated mushroom (Agaricus bisporus) sporophores.</title>
        <authorList>
            <person name="Tambong J.T."/>
        </authorList>
    </citation>
    <scope>NUCLEOTIDE SEQUENCE [LARGE SCALE GENOMIC DNA]</scope>
    <source>
        <strain evidence="1 3">LMG 22119</strain>
    </source>
</reference>
<proteinExistence type="predicted"/>
<name>A0A1S2UR40_9PSED</name>
<evidence type="ECO:0000313" key="1">
    <source>
        <dbReference type="EMBL" id="OIN48356.1"/>
    </source>
</evidence>
<dbReference type="OrthoDB" id="7030918at2"/>
<gene>
    <name evidence="1" type="ORF">BFL40_24495</name>
    <name evidence="2" type="ORF">SAMN04515675_1441</name>
</gene>
<reference evidence="2 4" key="2">
    <citation type="submission" date="2016-10" db="EMBL/GenBank/DDBJ databases">
        <authorList>
            <person name="Varghese N."/>
            <person name="Submissions S."/>
        </authorList>
    </citation>
    <scope>NUCLEOTIDE SEQUENCE [LARGE SCALE GENOMIC DNA]</scope>
    <source>
        <strain evidence="2 4">BS2773</strain>
    </source>
</reference>
<keyword evidence="4" id="KW-1185">Reference proteome</keyword>
<evidence type="ECO:0000313" key="2">
    <source>
        <dbReference type="EMBL" id="SED52555.1"/>
    </source>
</evidence>
<dbReference type="Proteomes" id="UP000181661">
    <property type="component" value="Unassembled WGS sequence"/>
</dbReference>
<sequence length="132" mass="14835">MLTTPALFSACHDNGWRSVYLCLQFKKQDFYLTIEQGSTGNFHLKVKGADAAKVSAFFAAPAPSQVVKWKPLSYAWYRLWFVNSKKTDEINLRILVMTPLSIRFTSVPFSVNKLVQLGHAWQALAASPPDPT</sequence>
<comment type="caution">
    <text evidence="1">The sequence shown here is derived from an EMBL/GenBank/DDBJ whole genome shotgun (WGS) entry which is preliminary data.</text>
</comment>
<dbReference type="EMBL" id="MDDR01000039">
    <property type="protein sequence ID" value="OIN48356.1"/>
    <property type="molecule type" value="Genomic_DNA"/>
</dbReference>
<evidence type="ECO:0000313" key="3">
    <source>
        <dbReference type="Proteomes" id="UP000181661"/>
    </source>
</evidence>
<organism evidence="1 3">
    <name type="scientific">Pseudomonas costantinii</name>
    <dbReference type="NCBI Taxonomy" id="168469"/>
    <lineage>
        <taxon>Bacteria</taxon>
        <taxon>Pseudomonadati</taxon>
        <taxon>Pseudomonadota</taxon>
        <taxon>Gammaproteobacteria</taxon>
        <taxon>Pseudomonadales</taxon>
        <taxon>Pseudomonadaceae</taxon>
        <taxon>Pseudomonas</taxon>
    </lineage>
</organism>
<dbReference type="RefSeq" id="WP_071486342.1">
    <property type="nucleotide sequence ID" value="NZ_FNTS01000002.1"/>
</dbReference>
<protein>
    <submittedName>
        <fullName evidence="1">Uncharacterized protein</fullName>
    </submittedName>
</protein>
<dbReference type="Proteomes" id="UP000182179">
    <property type="component" value="Unassembled WGS sequence"/>
</dbReference>
<accession>A0A1S2UR40</accession>